<dbReference type="PANTHER" id="PTHR24221:SF248">
    <property type="entry name" value="ABC TRANSPORTER TRANSMEMBRANE REGION"/>
    <property type="match status" value="1"/>
</dbReference>
<evidence type="ECO:0000259" key="10">
    <source>
        <dbReference type="PROSITE" id="PS50929"/>
    </source>
</evidence>
<evidence type="ECO:0000256" key="1">
    <source>
        <dbReference type="ARBA" id="ARBA00004651"/>
    </source>
</evidence>
<dbReference type="NCBIfam" id="TIGR01842">
    <property type="entry name" value="type_I_sec_PrtD"/>
    <property type="match status" value="1"/>
</dbReference>
<dbReference type="InterPro" id="IPR017871">
    <property type="entry name" value="ABC_transporter-like_CS"/>
</dbReference>
<keyword evidence="6 8" id="KW-0472">Membrane</keyword>
<feature type="transmembrane region" description="Helical" evidence="8">
    <location>
        <begin position="156"/>
        <end position="174"/>
    </location>
</feature>
<dbReference type="Pfam" id="PF00005">
    <property type="entry name" value="ABC_tran"/>
    <property type="match status" value="1"/>
</dbReference>
<dbReference type="GO" id="GO:0034040">
    <property type="term" value="F:ATPase-coupled lipid transmembrane transporter activity"/>
    <property type="evidence" value="ECO:0007669"/>
    <property type="project" value="TreeGrafter"/>
</dbReference>
<evidence type="ECO:0000256" key="2">
    <source>
        <dbReference type="ARBA" id="ARBA00022692"/>
    </source>
</evidence>
<dbReference type="KEGG" id="clz:BIU88_07055"/>
<keyword evidence="5 8" id="KW-1133">Transmembrane helix</keyword>
<reference evidence="11" key="1">
    <citation type="submission" date="2016-09" db="EMBL/GenBank/DDBJ databases">
        <title>Genome sequence of Chlorobaculum limnaeum.</title>
        <authorList>
            <person name="Liu Z."/>
            <person name="Tank M."/>
            <person name="Bryant D.A."/>
        </authorList>
    </citation>
    <scope>NUCLEOTIDE SEQUENCE [LARGE SCALE GENOMIC DNA]</scope>
    <source>
        <strain evidence="11">DSM 1677</strain>
    </source>
</reference>
<evidence type="ECO:0000256" key="3">
    <source>
        <dbReference type="ARBA" id="ARBA00022741"/>
    </source>
</evidence>
<feature type="domain" description="ABC transmembrane type-1" evidence="10">
    <location>
        <begin position="24"/>
        <end position="300"/>
    </location>
</feature>
<feature type="region of interest" description="Disordered" evidence="7">
    <location>
        <begin position="553"/>
        <end position="589"/>
    </location>
</feature>
<dbReference type="InterPro" id="IPR011527">
    <property type="entry name" value="ABC1_TM_dom"/>
</dbReference>
<comment type="subcellular location">
    <subcellularLocation>
        <location evidence="1">Cell membrane</location>
        <topology evidence="1">Multi-pass membrane protein</topology>
    </subcellularLocation>
</comment>
<accession>A0A1D8D479</accession>
<dbReference type="InterPro" id="IPR036640">
    <property type="entry name" value="ABC1_TM_sf"/>
</dbReference>
<dbReference type="GO" id="GO:0005524">
    <property type="term" value="F:ATP binding"/>
    <property type="evidence" value="ECO:0007669"/>
    <property type="project" value="UniProtKB-KW"/>
</dbReference>
<dbReference type="Gene3D" id="3.40.50.300">
    <property type="entry name" value="P-loop containing nucleotide triphosphate hydrolases"/>
    <property type="match status" value="1"/>
</dbReference>
<dbReference type="RefSeq" id="WP_069809947.1">
    <property type="nucleotide sequence ID" value="NZ_CP017305.1"/>
</dbReference>
<sequence>MVQPEKKSEVREVLYSLSPWIIRVLLFSIVTNILVLAPSGYMLEVYDRVVNSRNHQTLLMLTLLVVGLYIMLEALEWVRSGVMREAASAFDERLRRRVFDTAFAARLKNLPVGNAAQMTGDLRTIREAIGAHVTLSFMDAPLALLVLVILFLMHPLLGWFSVIGAVIQVVIGVINERRIKEPMMLASRGSTASQMYAGSVLRNAQVIRSMGMLGNMRTRWLAKQREFLASQADASDTAGANASLSKLVQSLLGSSLLGIGCWLTLEGNLGGSGMIVGSILGGKVLSPLVQIIANWRQVESAREAFARLDGMLKAFPAEEKKMPLPPPKGALSVEGVIAGAPGSQAQILKGIAFRVAPGDSLAVVGPSASGKTTLARLLTGVWSPMSGKVRLDGSDIYSWNKEELGPHVGYLPQAVELFDGTIAENVARFGAPDPQKVQEACRMVGLEAFIATLPDGYDTPVGDDGAFLSGGQRQRVALARAIYGMPRFVVLDEPNSNLDNDGDAALIGTLRELKAAGTTVIVMTHRMNVLSVVEYMLVLIDGQIKQFGPRDQVLSALRGEQPPKPSSASKPQPQPPKGVSLEPVKGGQP</sequence>
<dbReference type="InterPro" id="IPR010128">
    <property type="entry name" value="ATPase_T1SS_PrtD-like"/>
</dbReference>
<dbReference type="SUPFAM" id="SSF52540">
    <property type="entry name" value="P-loop containing nucleoside triphosphate hydrolases"/>
    <property type="match status" value="1"/>
</dbReference>
<evidence type="ECO:0000313" key="12">
    <source>
        <dbReference type="Proteomes" id="UP000095185"/>
    </source>
</evidence>
<dbReference type="STRING" id="274537.BIU88_07055"/>
<dbReference type="GO" id="GO:0005886">
    <property type="term" value="C:plasma membrane"/>
    <property type="evidence" value="ECO:0007669"/>
    <property type="project" value="UniProtKB-SubCell"/>
</dbReference>
<name>A0A1D8D479_CHLLM</name>
<dbReference type="Proteomes" id="UP000095185">
    <property type="component" value="Chromosome"/>
</dbReference>
<dbReference type="SMART" id="SM00382">
    <property type="entry name" value="AAA"/>
    <property type="match status" value="1"/>
</dbReference>
<dbReference type="InterPro" id="IPR039421">
    <property type="entry name" value="Type_1_exporter"/>
</dbReference>
<dbReference type="InterPro" id="IPR003439">
    <property type="entry name" value="ABC_transporter-like_ATP-bd"/>
</dbReference>
<evidence type="ECO:0000313" key="11">
    <source>
        <dbReference type="EMBL" id="AOS83927.1"/>
    </source>
</evidence>
<dbReference type="PROSITE" id="PS50893">
    <property type="entry name" value="ABC_TRANSPORTER_2"/>
    <property type="match status" value="1"/>
</dbReference>
<feature type="domain" description="ABC transporter" evidence="9">
    <location>
        <begin position="331"/>
        <end position="566"/>
    </location>
</feature>
<dbReference type="OrthoDB" id="593815at2"/>
<gene>
    <name evidence="11" type="ORF">BIU88_07055</name>
</gene>
<dbReference type="GO" id="GO:0140359">
    <property type="term" value="F:ABC-type transporter activity"/>
    <property type="evidence" value="ECO:0007669"/>
    <property type="project" value="InterPro"/>
</dbReference>
<dbReference type="InterPro" id="IPR027417">
    <property type="entry name" value="P-loop_NTPase"/>
</dbReference>
<dbReference type="GO" id="GO:0030253">
    <property type="term" value="P:protein secretion by the type I secretion system"/>
    <property type="evidence" value="ECO:0007669"/>
    <property type="project" value="InterPro"/>
</dbReference>
<proteinExistence type="predicted"/>
<evidence type="ECO:0000259" key="9">
    <source>
        <dbReference type="PROSITE" id="PS50893"/>
    </source>
</evidence>
<feature type="transmembrane region" description="Helical" evidence="8">
    <location>
        <begin position="20"/>
        <end position="37"/>
    </location>
</feature>
<keyword evidence="4" id="KW-0067">ATP-binding</keyword>
<protein>
    <submittedName>
        <fullName evidence="11">Peptidase</fullName>
    </submittedName>
</protein>
<dbReference type="PROSITE" id="PS00211">
    <property type="entry name" value="ABC_TRANSPORTER_1"/>
    <property type="match status" value="1"/>
</dbReference>
<feature type="transmembrane region" description="Helical" evidence="8">
    <location>
        <begin position="57"/>
        <end position="75"/>
    </location>
</feature>
<organism evidence="11 12">
    <name type="scientific">Chlorobaculum limnaeum</name>
    <dbReference type="NCBI Taxonomy" id="274537"/>
    <lineage>
        <taxon>Bacteria</taxon>
        <taxon>Pseudomonadati</taxon>
        <taxon>Chlorobiota</taxon>
        <taxon>Chlorobiia</taxon>
        <taxon>Chlorobiales</taxon>
        <taxon>Chlorobiaceae</taxon>
        <taxon>Chlorobaculum</taxon>
    </lineage>
</organism>
<dbReference type="Pfam" id="PF00664">
    <property type="entry name" value="ABC_membrane"/>
    <property type="match status" value="1"/>
</dbReference>
<feature type="transmembrane region" description="Helical" evidence="8">
    <location>
        <begin position="128"/>
        <end position="150"/>
    </location>
</feature>
<dbReference type="PROSITE" id="PS50929">
    <property type="entry name" value="ABC_TM1F"/>
    <property type="match status" value="1"/>
</dbReference>
<dbReference type="InterPro" id="IPR003593">
    <property type="entry name" value="AAA+_ATPase"/>
</dbReference>
<dbReference type="AlphaFoldDB" id="A0A1D8D479"/>
<dbReference type="Gene3D" id="1.20.1560.10">
    <property type="entry name" value="ABC transporter type 1, transmembrane domain"/>
    <property type="match status" value="1"/>
</dbReference>
<keyword evidence="12" id="KW-1185">Reference proteome</keyword>
<dbReference type="GO" id="GO:0030256">
    <property type="term" value="C:type I protein secretion system complex"/>
    <property type="evidence" value="ECO:0007669"/>
    <property type="project" value="InterPro"/>
</dbReference>
<evidence type="ECO:0000256" key="7">
    <source>
        <dbReference type="SAM" id="MobiDB-lite"/>
    </source>
</evidence>
<dbReference type="GO" id="GO:0016887">
    <property type="term" value="F:ATP hydrolysis activity"/>
    <property type="evidence" value="ECO:0007669"/>
    <property type="project" value="InterPro"/>
</dbReference>
<evidence type="ECO:0000256" key="8">
    <source>
        <dbReference type="SAM" id="Phobius"/>
    </source>
</evidence>
<evidence type="ECO:0000256" key="6">
    <source>
        <dbReference type="ARBA" id="ARBA00023136"/>
    </source>
</evidence>
<evidence type="ECO:0000256" key="5">
    <source>
        <dbReference type="ARBA" id="ARBA00022989"/>
    </source>
</evidence>
<dbReference type="EMBL" id="CP017305">
    <property type="protein sequence ID" value="AOS83927.1"/>
    <property type="molecule type" value="Genomic_DNA"/>
</dbReference>
<evidence type="ECO:0000256" key="4">
    <source>
        <dbReference type="ARBA" id="ARBA00022840"/>
    </source>
</evidence>
<keyword evidence="3" id="KW-0547">Nucleotide-binding</keyword>
<dbReference type="PANTHER" id="PTHR24221">
    <property type="entry name" value="ATP-BINDING CASSETTE SUB-FAMILY B"/>
    <property type="match status" value="1"/>
</dbReference>
<dbReference type="SUPFAM" id="SSF90123">
    <property type="entry name" value="ABC transporter transmembrane region"/>
    <property type="match status" value="1"/>
</dbReference>
<keyword evidence="2 8" id="KW-0812">Transmembrane</keyword>